<evidence type="ECO:0000256" key="1">
    <source>
        <dbReference type="SAM" id="MobiDB-lite"/>
    </source>
</evidence>
<organism evidence="2 3">
    <name type="scientific">Halorussus limi</name>
    <dbReference type="NCBI Taxonomy" id="2938695"/>
    <lineage>
        <taxon>Archaea</taxon>
        <taxon>Methanobacteriati</taxon>
        <taxon>Methanobacteriota</taxon>
        <taxon>Stenosarchaea group</taxon>
        <taxon>Halobacteria</taxon>
        <taxon>Halobacteriales</taxon>
        <taxon>Haladaptataceae</taxon>
        <taxon>Halorussus</taxon>
    </lineage>
</organism>
<gene>
    <name evidence="2" type="ORF">M0R89_15885</name>
</gene>
<protein>
    <submittedName>
        <fullName evidence="2">DUF6517 family protein</fullName>
    </submittedName>
</protein>
<dbReference type="RefSeq" id="WP_248650055.1">
    <property type="nucleotide sequence ID" value="NZ_CP096659.1"/>
</dbReference>
<dbReference type="InterPro" id="IPR045396">
    <property type="entry name" value="DUF6517"/>
</dbReference>
<dbReference type="AlphaFoldDB" id="A0A8U0HSF5"/>
<accession>A0A8U0HSF5</accession>
<proteinExistence type="predicted"/>
<dbReference type="EMBL" id="CP096659">
    <property type="protein sequence ID" value="UPV74005.1"/>
    <property type="molecule type" value="Genomic_DNA"/>
</dbReference>
<dbReference type="KEGG" id="halx:M0R89_15885"/>
<evidence type="ECO:0000313" key="3">
    <source>
        <dbReference type="Proteomes" id="UP000830729"/>
    </source>
</evidence>
<dbReference type="InterPro" id="IPR006311">
    <property type="entry name" value="TAT_signal"/>
</dbReference>
<dbReference type="Pfam" id="PF20127">
    <property type="entry name" value="DUF6517"/>
    <property type="match status" value="1"/>
</dbReference>
<dbReference type="PROSITE" id="PS51318">
    <property type="entry name" value="TAT"/>
    <property type="match status" value="1"/>
</dbReference>
<dbReference type="Proteomes" id="UP000830729">
    <property type="component" value="Chromosome"/>
</dbReference>
<dbReference type="PROSITE" id="PS51257">
    <property type="entry name" value="PROKAR_LIPOPROTEIN"/>
    <property type="match status" value="1"/>
</dbReference>
<sequence>MPTRRRVLGAVCAGVATGLAGCQGIIEVSASAEASPAAVRESAAAEAGYEHVGTEPDTLATEVSAFPYVADFEATWWLARYRKRLSDGGVARFEVMSSPTEKVKGTQLNPISNFEYGPLVTTFSTSSGEGPVGKAFSSVLGDGDFADVARVETTERDLLGEPAEFGVFDATFTGARRGSDRPVPVRVHLAVAERDGDVVVPVGVYPREADDSDAVYRLVEGLEHPADATGSSDAGDSTETVA</sequence>
<name>A0A8U0HSF5_9EURY</name>
<reference evidence="2 3" key="1">
    <citation type="submission" date="2022-04" db="EMBL/GenBank/DDBJ databases">
        <title>Diverse halophilic archaea isolated from saline environments.</title>
        <authorList>
            <person name="Cui H.-L."/>
        </authorList>
    </citation>
    <scope>NUCLEOTIDE SEQUENCE [LARGE SCALE GENOMIC DNA]</scope>
    <source>
        <strain evidence="2 3">XZYJT49</strain>
    </source>
</reference>
<feature type="compositionally biased region" description="Polar residues" evidence="1">
    <location>
        <begin position="229"/>
        <end position="242"/>
    </location>
</feature>
<dbReference type="GeneID" id="72186710"/>
<keyword evidence="3" id="KW-1185">Reference proteome</keyword>
<feature type="region of interest" description="Disordered" evidence="1">
    <location>
        <begin position="223"/>
        <end position="242"/>
    </location>
</feature>
<evidence type="ECO:0000313" key="2">
    <source>
        <dbReference type="EMBL" id="UPV74005.1"/>
    </source>
</evidence>